<dbReference type="SUPFAM" id="SSF143120">
    <property type="entry name" value="YefM-like"/>
    <property type="match status" value="1"/>
</dbReference>
<dbReference type="Proteomes" id="UP001165584">
    <property type="component" value="Unassembled WGS sequence"/>
</dbReference>
<comment type="similarity">
    <text evidence="1 2">Belongs to the phD/YefM antitoxin family.</text>
</comment>
<comment type="caution">
    <text evidence="3">The sequence shown here is derived from an EMBL/GenBank/DDBJ whole genome shotgun (WGS) entry which is preliminary data.</text>
</comment>
<evidence type="ECO:0000256" key="2">
    <source>
        <dbReference type="RuleBase" id="RU362080"/>
    </source>
</evidence>
<accession>A0ABT2GPV2</accession>
<comment type="function">
    <text evidence="2">Antitoxin component of a type II toxin-antitoxin (TA) system.</text>
</comment>
<dbReference type="NCBIfam" id="TIGR01552">
    <property type="entry name" value="phd_fam"/>
    <property type="match status" value="1"/>
</dbReference>
<dbReference type="EMBL" id="JANLCM010000001">
    <property type="protein sequence ID" value="MCS5716959.1"/>
    <property type="molecule type" value="Genomic_DNA"/>
</dbReference>
<dbReference type="InterPro" id="IPR036165">
    <property type="entry name" value="YefM-like_sf"/>
</dbReference>
<evidence type="ECO:0000313" key="4">
    <source>
        <dbReference type="Proteomes" id="UP001165584"/>
    </source>
</evidence>
<sequence>MESYDMLNARNQFAKLIARAEAGEEVVVSRRGKPVAKIVRFVEEPEYFTGKTFVEWLEANPLPEHLRKTPEEIDAIIADLRGDDDE</sequence>
<proteinExistence type="inferred from homology"/>
<dbReference type="Pfam" id="PF02604">
    <property type="entry name" value="PhdYeFM_antitox"/>
    <property type="match status" value="1"/>
</dbReference>
<evidence type="ECO:0000256" key="1">
    <source>
        <dbReference type="ARBA" id="ARBA00009981"/>
    </source>
</evidence>
<dbReference type="Gene3D" id="3.40.1620.10">
    <property type="entry name" value="YefM-like domain"/>
    <property type="match status" value="1"/>
</dbReference>
<dbReference type="InterPro" id="IPR006442">
    <property type="entry name" value="Antitoxin_Phd/YefM"/>
</dbReference>
<gene>
    <name evidence="3" type="ORF">N1027_02310</name>
</gene>
<name>A0ABT2GPV2_9MICO</name>
<evidence type="ECO:0000313" key="3">
    <source>
        <dbReference type="EMBL" id="MCS5716959.1"/>
    </source>
</evidence>
<organism evidence="3 4">
    <name type="scientific">Herbiconiux aconitum</name>
    <dbReference type="NCBI Taxonomy" id="2970913"/>
    <lineage>
        <taxon>Bacteria</taxon>
        <taxon>Bacillati</taxon>
        <taxon>Actinomycetota</taxon>
        <taxon>Actinomycetes</taxon>
        <taxon>Micrococcales</taxon>
        <taxon>Microbacteriaceae</taxon>
        <taxon>Herbiconiux</taxon>
    </lineage>
</organism>
<reference evidence="3" key="1">
    <citation type="submission" date="2022-08" db="EMBL/GenBank/DDBJ databases">
        <authorList>
            <person name="Deng Y."/>
            <person name="Han X.-F."/>
            <person name="Zhang Y.-Q."/>
        </authorList>
    </citation>
    <scope>NUCLEOTIDE SEQUENCE</scope>
    <source>
        <strain evidence="3">CPCC 205763</strain>
    </source>
</reference>
<keyword evidence="4" id="KW-1185">Reference proteome</keyword>
<protein>
    <recommendedName>
        <fullName evidence="2">Antitoxin</fullName>
    </recommendedName>
</protein>